<feature type="signal peptide" evidence="8">
    <location>
        <begin position="1"/>
        <end position="20"/>
    </location>
</feature>
<dbReference type="InterPro" id="IPR018497">
    <property type="entry name" value="Peptidase_M13_C"/>
</dbReference>
<dbReference type="PANTHER" id="PTHR11733:SF241">
    <property type="entry name" value="GH26575P-RELATED"/>
    <property type="match status" value="1"/>
</dbReference>
<keyword evidence="8" id="KW-0732">Signal</keyword>
<name>A0A0C9SEJ1_AMBAM</name>
<evidence type="ECO:0000256" key="7">
    <source>
        <dbReference type="ARBA" id="ARBA00023049"/>
    </source>
</evidence>
<protein>
    <submittedName>
        <fullName evidence="11">Putative neutral endopeptidase-like protein</fullName>
    </submittedName>
</protein>
<evidence type="ECO:0000256" key="4">
    <source>
        <dbReference type="ARBA" id="ARBA00022723"/>
    </source>
</evidence>
<dbReference type="PRINTS" id="PR00786">
    <property type="entry name" value="NEPRILYSIN"/>
</dbReference>
<dbReference type="AlphaFoldDB" id="A0A0C9SEJ1"/>
<dbReference type="InterPro" id="IPR024079">
    <property type="entry name" value="MetalloPept_cat_dom_sf"/>
</dbReference>
<proteinExistence type="evidence at transcript level"/>
<feature type="domain" description="Peptidase M13 C-terminal" evidence="9">
    <location>
        <begin position="483"/>
        <end position="653"/>
    </location>
</feature>
<dbReference type="GO" id="GO:0016485">
    <property type="term" value="P:protein processing"/>
    <property type="evidence" value="ECO:0007669"/>
    <property type="project" value="TreeGrafter"/>
</dbReference>
<dbReference type="InterPro" id="IPR000718">
    <property type="entry name" value="Peptidase_M13"/>
</dbReference>
<organism evidence="11">
    <name type="scientific">Amblyomma americanum</name>
    <name type="common">Lone star tick</name>
    <dbReference type="NCBI Taxonomy" id="6943"/>
    <lineage>
        <taxon>Eukaryota</taxon>
        <taxon>Metazoa</taxon>
        <taxon>Ecdysozoa</taxon>
        <taxon>Arthropoda</taxon>
        <taxon>Chelicerata</taxon>
        <taxon>Arachnida</taxon>
        <taxon>Acari</taxon>
        <taxon>Parasitiformes</taxon>
        <taxon>Ixodida</taxon>
        <taxon>Ixodoidea</taxon>
        <taxon>Ixodidae</taxon>
        <taxon>Amblyomminae</taxon>
        <taxon>Amblyomma</taxon>
    </lineage>
</organism>
<evidence type="ECO:0000259" key="9">
    <source>
        <dbReference type="Pfam" id="PF01431"/>
    </source>
</evidence>
<evidence type="ECO:0000256" key="8">
    <source>
        <dbReference type="SAM" id="SignalP"/>
    </source>
</evidence>
<feature type="domain" description="Peptidase M13 N-terminal" evidence="10">
    <location>
        <begin position="54"/>
        <end position="416"/>
    </location>
</feature>
<keyword evidence="3" id="KW-0645">Protease</keyword>
<comment type="similarity">
    <text evidence="2">Belongs to the peptidase M13 family.</text>
</comment>
<sequence length="663" mass="75895">MSFILAFTVILALNLDLSEAEFYDESGNYSVCTSPECEARAALIDEFTNRSVDPCDDFFTYACGGWVSLQTLPVHGWHGVLDQLEEELPLRITGIMENITIVTPNQTLIHKAGAFFQSCIAFPNETNQRDGFLQVLENAGFPQWPLLPNSTEDVNCSNIKELLSHLGPFPLFDVAIRTRSKKKITIIYEDNSYKYRVRSLKDDKRAIQDAIKLMNPDASQEQISNLTDSIVDITKNLTALTSGYREKSSEEKIGLLEEKFENIPILDMLNNEFRKVDVNLTENDTVYVSPITYYEKLNGFLETVDWQALYNYGGFKALHQHAPDLWDMLKTGQDQKPKTPRWETCLHKLWEAMPEPANYTYAVHSFGSEAKAEVTYIAEKIKAELIEAIRNSTWAENSSVRSLIKQVEKIQIVLGYSDNLLNQTILENLYKHAPDLNVTSSFLEIFDTLRENHHRNEMKKLLQEETNVVSVVKKRLTYDYCDDGARIELPMGIFQPPFYEKGLPWSVNFGGFGSFFGHVLIHAVLKKGLSTGNQYGLCMKFGKDNTSYIEFRNRTKCFMEQYRALTEPVYNHISDASVERSESECMKDVTSKYYQDKFPEFLRYTLGGNIADNEGVKLAFKAYEKVLKEECENIDTRLEGFRNTSGKQLFFSRISNGNVRCDE</sequence>
<accession>A0A0C9SEJ1</accession>
<evidence type="ECO:0000256" key="2">
    <source>
        <dbReference type="ARBA" id="ARBA00007357"/>
    </source>
</evidence>
<feature type="chain" id="PRO_5002219833" evidence="8">
    <location>
        <begin position="21"/>
        <end position="663"/>
    </location>
</feature>
<keyword evidence="6" id="KW-0862">Zinc</keyword>
<dbReference type="InterPro" id="IPR042089">
    <property type="entry name" value="Peptidase_M13_dom_2"/>
</dbReference>
<evidence type="ECO:0000256" key="6">
    <source>
        <dbReference type="ARBA" id="ARBA00022833"/>
    </source>
</evidence>
<dbReference type="GO" id="GO:0046872">
    <property type="term" value="F:metal ion binding"/>
    <property type="evidence" value="ECO:0007669"/>
    <property type="project" value="UniProtKB-KW"/>
</dbReference>
<dbReference type="Gene3D" id="1.10.1380.10">
    <property type="entry name" value="Neutral endopeptidase , domain2"/>
    <property type="match status" value="1"/>
</dbReference>
<dbReference type="Pfam" id="PF01431">
    <property type="entry name" value="Peptidase_M13"/>
    <property type="match status" value="1"/>
</dbReference>
<dbReference type="Gene3D" id="3.40.390.10">
    <property type="entry name" value="Collagenase (Catalytic Domain)"/>
    <property type="match status" value="1"/>
</dbReference>
<dbReference type="PANTHER" id="PTHR11733">
    <property type="entry name" value="ZINC METALLOPROTEASE FAMILY M13 NEPRILYSIN-RELATED"/>
    <property type="match status" value="1"/>
</dbReference>
<evidence type="ECO:0000313" key="11">
    <source>
        <dbReference type="EMBL" id="JAG92737.1"/>
    </source>
</evidence>
<dbReference type="EMBL" id="GBZX01000003">
    <property type="protein sequence ID" value="JAG92737.1"/>
    <property type="molecule type" value="mRNA"/>
</dbReference>
<dbReference type="InterPro" id="IPR008753">
    <property type="entry name" value="Peptidase_M13_N"/>
</dbReference>
<evidence type="ECO:0000256" key="5">
    <source>
        <dbReference type="ARBA" id="ARBA00022801"/>
    </source>
</evidence>
<comment type="cofactor">
    <cofactor evidence="1">
        <name>Zn(2+)</name>
        <dbReference type="ChEBI" id="CHEBI:29105"/>
    </cofactor>
</comment>
<reference evidence="11" key="1">
    <citation type="journal article" date="2015" name="PLoS ONE">
        <title>An Insight into the Sialome of the Lone Star Tick, Amblyomma americanum, with a Glimpse on Its Time Dependent Gene Expression.</title>
        <authorList>
            <person name="Karim S."/>
            <person name="Ribeiro J.M."/>
        </authorList>
    </citation>
    <scope>NUCLEOTIDE SEQUENCE</scope>
    <source>
        <tissue evidence="11">Salivary gland</tissue>
    </source>
</reference>
<dbReference type="Pfam" id="PF05649">
    <property type="entry name" value="Peptidase_M13_N"/>
    <property type="match status" value="1"/>
</dbReference>
<evidence type="ECO:0000259" key="10">
    <source>
        <dbReference type="Pfam" id="PF05649"/>
    </source>
</evidence>
<dbReference type="PROSITE" id="PS51885">
    <property type="entry name" value="NEPRILYSIN"/>
    <property type="match status" value="1"/>
</dbReference>
<dbReference type="GO" id="GO:0005886">
    <property type="term" value="C:plasma membrane"/>
    <property type="evidence" value="ECO:0007669"/>
    <property type="project" value="TreeGrafter"/>
</dbReference>
<evidence type="ECO:0000256" key="3">
    <source>
        <dbReference type="ARBA" id="ARBA00022670"/>
    </source>
</evidence>
<keyword evidence="4" id="KW-0479">Metal-binding</keyword>
<dbReference type="SUPFAM" id="SSF55486">
    <property type="entry name" value="Metalloproteases ('zincins'), catalytic domain"/>
    <property type="match status" value="1"/>
</dbReference>
<evidence type="ECO:0000256" key="1">
    <source>
        <dbReference type="ARBA" id="ARBA00001947"/>
    </source>
</evidence>
<keyword evidence="7" id="KW-0482">Metalloprotease</keyword>
<keyword evidence="5" id="KW-0378">Hydrolase</keyword>
<dbReference type="GO" id="GO:0004222">
    <property type="term" value="F:metalloendopeptidase activity"/>
    <property type="evidence" value="ECO:0007669"/>
    <property type="project" value="InterPro"/>
</dbReference>